<comment type="caution">
    <text evidence="1">The sequence shown here is derived from an EMBL/GenBank/DDBJ whole genome shotgun (WGS) entry which is preliminary data.</text>
</comment>
<dbReference type="AlphaFoldDB" id="A0A934HR56"/>
<dbReference type="EMBL" id="JAEEGB010000009">
    <property type="protein sequence ID" value="MBI6872961.1"/>
    <property type="molecule type" value="Genomic_DNA"/>
</dbReference>
<name>A0A934HR56_9CLOT</name>
<dbReference type="Proteomes" id="UP000622687">
    <property type="component" value="Unassembled WGS sequence"/>
</dbReference>
<dbReference type="Pfam" id="PF07873">
    <property type="entry name" value="YabP"/>
    <property type="match status" value="1"/>
</dbReference>
<evidence type="ECO:0000313" key="2">
    <source>
        <dbReference type="Proteomes" id="UP000622687"/>
    </source>
</evidence>
<dbReference type="InterPro" id="IPR038705">
    <property type="entry name" value="YabP_sf"/>
</dbReference>
<dbReference type="InterPro" id="IPR022476">
    <property type="entry name" value="Spore_YabP/YqfC"/>
</dbReference>
<keyword evidence="2" id="KW-1185">Reference proteome</keyword>
<proteinExistence type="predicted"/>
<dbReference type="GO" id="GO:0030435">
    <property type="term" value="P:sporulation resulting in formation of a cellular spore"/>
    <property type="evidence" value="ECO:0007669"/>
    <property type="project" value="InterPro"/>
</dbReference>
<dbReference type="InterPro" id="IPR012504">
    <property type="entry name" value="Spore_YabP"/>
</dbReference>
<evidence type="ECO:0000313" key="1">
    <source>
        <dbReference type="EMBL" id="MBI6872961.1"/>
    </source>
</evidence>
<dbReference type="NCBIfam" id="TIGR02892">
    <property type="entry name" value="spore_yabP"/>
    <property type="match status" value="1"/>
</dbReference>
<dbReference type="Gene3D" id="2.60.40.2000">
    <property type="match status" value="1"/>
</dbReference>
<sequence length="96" mass="10889">MEKKEIKIEEKKSLLSIENRKKLILNGVVEVVSFNEEQIVLNTNLGTLNIKGQGLKMNKLDVQNGDVIIIGTINSCIYTNSQIKKEKESLISRLFK</sequence>
<reference evidence="1" key="1">
    <citation type="submission" date="2020-12" db="EMBL/GenBank/DDBJ databases">
        <title>Clostridium thailandense sp. nov., a novel acetogenic bacterium isolated from peat land soil in Thailand.</title>
        <authorList>
            <person name="Chaikitkaew S."/>
            <person name="Birkeland N.K."/>
        </authorList>
    </citation>
    <scope>NUCLEOTIDE SEQUENCE</scope>
    <source>
        <strain evidence="1">DSM 17425</strain>
    </source>
</reference>
<gene>
    <name evidence="1" type="primary">yabP</name>
    <name evidence="1" type="ORF">I6U51_09620</name>
</gene>
<dbReference type="PIRSF" id="PIRSF011576">
    <property type="entry name" value="YabP"/>
    <property type="match status" value="1"/>
</dbReference>
<accession>A0A934HR56</accession>
<dbReference type="RefSeq" id="WP_211142437.1">
    <property type="nucleotide sequence ID" value="NZ_JAEEGB010000009.1"/>
</dbReference>
<organism evidence="1 2">
    <name type="scientific">Clostridium aciditolerans</name>
    <dbReference type="NCBI Taxonomy" id="339861"/>
    <lineage>
        <taxon>Bacteria</taxon>
        <taxon>Bacillati</taxon>
        <taxon>Bacillota</taxon>
        <taxon>Clostridia</taxon>
        <taxon>Eubacteriales</taxon>
        <taxon>Clostridiaceae</taxon>
        <taxon>Clostridium</taxon>
    </lineage>
</organism>
<protein>
    <submittedName>
        <fullName evidence="1">Sporulation protein YabP</fullName>
    </submittedName>
</protein>